<comment type="caution">
    <text evidence="2">The sequence shown here is derived from an EMBL/GenBank/DDBJ whole genome shotgun (WGS) entry which is preliminary data.</text>
</comment>
<accession>A0A2A7V0C7</accession>
<protein>
    <submittedName>
        <fullName evidence="2">Hemin-degrading factor</fullName>
    </submittedName>
</protein>
<reference evidence="3" key="1">
    <citation type="submission" date="2017-09" db="EMBL/GenBank/DDBJ databases">
        <title>FDA dAtabase for Regulatory Grade micrObial Sequences (FDA-ARGOS): Supporting development and validation of Infectious Disease Dx tests.</title>
        <authorList>
            <person name="Minogue T."/>
            <person name="Wolcott M."/>
            <person name="Wasieloski L."/>
            <person name="Aguilar W."/>
            <person name="Moore D."/>
            <person name="Tallon L."/>
            <person name="Sadzewicz L."/>
            <person name="Ott S."/>
            <person name="Zhao X."/>
            <person name="Nagaraj S."/>
            <person name="Vavikolanu K."/>
            <person name="Aluvathingal J."/>
            <person name="Nadendla S."/>
            <person name="Sichtig H."/>
        </authorList>
    </citation>
    <scope>NUCLEOTIDE SEQUENCE [LARGE SCALE GENOMIC DNA]</scope>
    <source>
        <strain evidence="3">FDAARGOS_394</strain>
    </source>
</reference>
<dbReference type="CDD" id="cd16831">
    <property type="entry name" value="HemS-like_C"/>
    <property type="match status" value="1"/>
</dbReference>
<proteinExistence type="predicted"/>
<evidence type="ECO:0000259" key="1">
    <source>
        <dbReference type="Pfam" id="PF05171"/>
    </source>
</evidence>
<feature type="domain" description="Haemin-degrading HemS/ChuX" evidence="1">
    <location>
        <begin position="223"/>
        <end position="358"/>
    </location>
</feature>
<evidence type="ECO:0000313" key="3">
    <source>
        <dbReference type="Proteomes" id="UP000220246"/>
    </source>
</evidence>
<dbReference type="GO" id="GO:0006826">
    <property type="term" value="P:iron ion transport"/>
    <property type="evidence" value="ECO:0007669"/>
    <property type="project" value="InterPro"/>
</dbReference>
<dbReference type="InterPro" id="IPR007845">
    <property type="entry name" value="HemS/ChuX_dom"/>
</dbReference>
<organism evidence="2 3">
    <name type="scientific">Comamonas terrigena</name>
    <dbReference type="NCBI Taxonomy" id="32013"/>
    <lineage>
        <taxon>Bacteria</taxon>
        <taxon>Pseudomonadati</taxon>
        <taxon>Pseudomonadota</taxon>
        <taxon>Betaproteobacteria</taxon>
        <taxon>Burkholderiales</taxon>
        <taxon>Comamonadaceae</taxon>
        <taxon>Comamonas</taxon>
    </lineage>
</organism>
<gene>
    <name evidence="2" type="ORF">CRM82_08910</name>
</gene>
<keyword evidence="3" id="KW-1185">Reference proteome</keyword>
<dbReference type="OrthoDB" id="316630at2"/>
<dbReference type="Proteomes" id="UP000220246">
    <property type="component" value="Unassembled WGS sequence"/>
</dbReference>
<name>A0A2A7V0C7_COMTR</name>
<dbReference type="AlphaFoldDB" id="A0A2A7V0C7"/>
<dbReference type="EMBL" id="PDEA01000001">
    <property type="protein sequence ID" value="PEH90968.1"/>
    <property type="molecule type" value="Genomic_DNA"/>
</dbReference>
<dbReference type="SUPFAM" id="SSF144064">
    <property type="entry name" value="Heme iron utilization protein-like"/>
    <property type="match status" value="1"/>
</dbReference>
<feature type="domain" description="Haemin-degrading HemS/ChuX" evidence="1">
    <location>
        <begin position="38"/>
        <end position="171"/>
    </location>
</feature>
<dbReference type="CDD" id="cd16830">
    <property type="entry name" value="HemS-like_N"/>
    <property type="match status" value="1"/>
</dbReference>
<dbReference type="InterPro" id="IPR053733">
    <property type="entry name" value="Heme_Transport_Util_sf"/>
</dbReference>
<dbReference type="Gene3D" id="3.40.1570.10">
    <property type="entry name" value="HemS/ChuS/ChuX like domains"/>
    <property type="match status" value="2"/>
</dbReference>
<dbReference type="STRING" id="1219032.GCA_001515545_02817"/>
<dbReference type="Pfam" id="PF05171">
    <property type="entry name" value="HemS"/>
    <property type="match status" value="2"/>
</dbReference>
<evidence type="ECO:0000313" key="2">
    <source>
        <dbReference type="EMBL" id="PEH90968.1"/>
    </source>
</evidence>
<sequence length="361" mass="38872">MEHLNTSFPANPATVREGFATQRAAGLRAKDAAETLGLSEGAVVQAHTGAHDRSLQSTPLVGGQWLAILQALEACGPVMALTRNETVVHEKDGIYRNLTQEGPIGLCVNPDIDLRLFFMHWHAGYAVTEPGRGGVLAHSLQFFDSAGVAVHKVYARPASDLDAWNALVARFADAGAQHTFQPRAAQPAVAPDSSIDVTGLRTAWAAMQDTHEFFGMLKKFGSERQQSFRLTQGEFCEPLATGVVTELLQRAAAASTPIMVFAGSKGCIQIHSGPVNNIKPLATPGAAQWINVLDAGFNLHVRTDRVVSAWLVRKPTSDGVVTSVEVFDDTGEVVAMFFGVRKPGQPELTAWRDLAETLERL</sequence>